<dbReference type="AlphaFoldDB" id="A0A9R1GLH9"/>
<sequence>GKHDLMSDPGTLIPSDCADLGR</sequence>
<proteinExistence type="predicted"/>
<reference evidence="2" key="1">
    <citation type="journal article" date="2017" name="Gigascience">
        <title>The first near-complete assembly of the hexaploid bread wheat genome, Triticum aestivum.</title>
        <authorList>
            <person name="Zimin A.V."/>
            <person name="Puiu D."/>
            <person name="Hall R."/>
            <person name="Kingan S."/>
            <person name="Clavijo B.J."/>
            <person name="Salzberg S.L."/>
        </authorList>
    </citation>
    <scope>NUCLEOTIDE SEQUENCE</scope>
    <source>
        <tissue evidence="2">Leaf</tissue>
    </source>
</reference>
<comment type="caution">
    <text evidence="2">The sequence shown here is derived from an EMBL/GenBank/DDBJ whole genome shotgun (WGS) entry which is preliminary data.</text>
</comment>
<dbReference type="Proteomes" id="UP000815260">
    <property type="component" value="Chromosome 4B"/>
</dbReference>
<name>A0A9R1GLH9_WHEAT</name>
<protein>
    <submittedName>
        <fullName evidence="2">Uncharacterized protein</fullName>
    </submittedName>
</protein>
<evidence type="ECO:0000313" key="2">
    <source>
        <dbReference type="EMBL" id="KAF7049623.1"/>
    </source>
</evidence>
<evidence type="ECO:0000256" key="1">
    <source>
        <dbReference type="SAM" id="MobiDB-lite"/>
    </source>
</evidence>
<dbReference type="EMBL" id="CM022221">
    <property type="protein sequence ID" value="KAF7049623.1"/>
    <property type="molecule type" value="Genomic_DNA"/>
</dbReference>
<feature type="region of interest" description="Disordered" evidence="1">
    <location>
        <begin position="1"/>
        <end position="22"/>
    </location>
</feature>
<organism evidence="2">
    <name type="scientific">Triticum aestivum</name>
    <name type="common">Wheat</name>
    <dbReference type="NCBI Taxonomy" id="4565"/>
    <lineage>
        <taxon>Eukaryota</taxon>
        <taxon>Viridiplantae</taxon>
        <taxon>Streptophyta</taxon>
        <taxon>Embryophyta</taxon>
        <taxon>Tracheophyta</taxon>
        <taxon>Spermatophyta</taxon>
        <taxon>Magnoliopsida</taxon>
        <taxon>Liliopsida</taxon>
        <taxon>Poales</taxon>
        <taxon>Poaceae</taxon>
        <taxon>BOP clade</taxon>
        <taxon>Pooideae</taxon>
        <taxon>Triticodae</taxon>
        <taxon>Triticeae</taxon>
        <taxon>Triticinae</taxon>
        <taxon>Triticum</taxon>
    </lineage>
</organism>
<reference evidence="2" key="2">
    <citation type="submission" date="2020-03" db="EMBL/GenBank/DDBJ databases">
        <title>The second near-complete assembly of the hexaploid bread wheat (Triticum aestivum) genome.</title>
        <authorList>
            <person name="Zimin A.V."/>
            <person name="Puiu D."/>
            <person name="Shumante A."/>
            <person name="Alonge M."/>
            <person name="Salzberg S.L."/>
        </authorList>
    </citation>
    <scope>NUCLEOTIDE SEQUENCE</scope>
    <source>
        <tissue evidence="2">Leaf</tissue>
    </source>
</reference>
<feature type="non-terminal residue" evidence="2">
    <location>
        <position position="22"/>
    </location>
</feature>
<gene>
    <name evidence="2" type="ORF">CFC21_058130</name>
</gene>
<feature type="non-terminal residue" evidence="2">
    <location>
        <position position="1"/>
    </location>
</feature>
<accession>A0A9R1GLH9</accession>